<protein>
    <submittedName>
        <fullName evidence="4">Helix-turn-helix domain-containing protein</fullName>
    </submittedName>
</protein>
<dbReference type="InterPro" id="IPR036271">
    <property type="entry name" value="Tet_transcr_reg_TetR-rel_C_sf"/>
</dbReference>
<keyword evidence="5" id="KW-1185">Reference proteome</keyword>
<proteinExistence type="predicted"/>
<comment type="caution">
    <text evidence="4">The sequence shown here is derived from an EMBL/GenBank/DDBJ whole genome shotgun (WGS) entry which is preliminary data.</text>
</comment>
<dbReference type="Gene3D" id="1.10.357.10">
    <property type="entry name" value="Tetracycline Repressor, domain 2"/>
    <property type="match status" value="1"/>
</dbReference>
<dbReference type="PANTHER" id="PTHR30055:SF241">
    <property type="entry name" value="TRANSCRIPTIONAL REGULATORY PROTEIN"/>
    <property type="match status" value="1"/>
</dbReference>
<evidence type="ECO:0000256" key="2">
    <source>
        <dbReference type="PROSITE-ProRule" id="PRU00335"/>
    </source>
</evidence>
<keyword evidence="1 2" id="KW-0238">DNA-binding</keyword>
<feature type="domain" description="HTH tetR-type" evidence="3">
    <location>
        <begin position="15"/>
        <end position="75"/>
    </location>
</feature>
<dbReference type="Pfam" id="PF00440">
    <property type="entry name" value="TetR_N"/>
    <property type="match status" value="1"/>
</dbReference>
<evidence type="ECO:0000313" key="5">
    <source>
        <dbReference type="Proteomes" id="UP001310387"/>
    </source>
</evidence>
<evidence type="ECO:0000256" key="1">
    <source>
        <dbReference type="ARBA" id="ARBA00023125"/>
    </source>
</evidence>
<dbReference type="EMBL" id="JBAGLP010000118">
    <property type="protein sequence ID" value="MEG3616311.1"/>
    <property type="molecule type" value="Genomic_DNA"/>
</dbReference>
<dbReference type="PRINTS" id="PR00455">
    <property type="entry name" value="HTHTETR"/>
</dbReference>
<evidence type="ECO:0000313" key="4">
    <source>
        <dbReference type="EMBL" id="MEG3616311.1"/>
    </source>
</evidence>
<gene>
    <name evidence="4" type="ORF">V5O49_14365</name>
</gene>
<dbReference type="PROSITE" id="PS50977">
    <property type="entry name" value="HTH_TETR_2"/>
    <property type="match status" value="1"/>
</dbReference>
<dbReference type="InterPro" id="IPR009057">
    <property type="entry name" value="Homeodomain-like_sf"/>
</dbReference>
<dbReference type="SUPFAM" id="SSF46689">
    <property type="entry name" value="Homeodomain-like"/>
    <property type="match status" value="1"/>
</dbReference>
<dbReference type="InterPro" id="IPR001647">
    <property type="entry name" value="HTH_TetR"/>
</dbReference>
<feature type="DNA-binding region" description="H-T-H motif" evidence="2">
    <location>
        <begin position="38"/>
        <end position="57"/>
    </location>
</feature>
<reference evidence="4" key="1">
    <citation type="journal article" date="2024" name="Antonie Van Leeuwenhoek">
        <title>Isoptericola haloaureus sp. nov., a dimorphic actinobacterium isolated from mangrove sediments of southeast India, implicating biosaline agricultural significance through nitrogen fixation and salt tolerance genes.</title>
        <authorList>
            <person name="Prathaban M."/>
            <person name="Prathiviraj R."/>
            <person name="Ravichandran M."/>
            <person name="Natarajan S.D."/>
            <person name="Sobanaa M."/>
            <person name="Hari Krishna Kumar S."/>
            <person name="Chandrasekar V."/>
            <person name="Selvin J."/>
        </authorList>
    </citation>
    <scope>NUCLEOTIDE SEQUENCE</scope>
    <source>
        <strain evidence="4">MP1014</strain>
    </source>
</reference>
<sequence>MTTEHATSVRSARRERTRERLLDAAFALFSEHGVAATPIEAICEAAGFTRGAFYSNFGSREELFHALVERKARDHLRSLEQLGPQLAAARAATPEGFRDAVRQVLVAFELDEEEHRLWCLMNAEFELMAMRDPEVAQQYVGAQNRLRGEVAAVIDGLLEQFDLRFIVDTPTAVDLLMCVEDAGSRAAVLGAPADQQAIARLERLVDLLVTPR</sequence>
<dbReference type="InterPro" id="IPR050109">
    <property type="entry name" value="HTH-type_TetR-like_transc_reg"/>
</dbReference>
<dbReference type="SUPFAM" id="SSF48498">
    <property type="entry name" value="Tetracyclin repressor-like, C-terminal domain"/>
    <property type="match status" value="1"/>
</dbReference>
<dbReference type="RefSeq" id="WP_278236193.1">
    <property type="nucleotide sequence ID" value="NZ_JBAGLP010000118.1"/>
</dbReference>
<reference evidence="4" key="2">
    <citation type="submission" date="2024-02" db="EMBL/GenBank/DDBJ databases">
        <authorList>
            <person name="Prathaban M."/>
            <person name="Mythili R."/>
            <person name="Sharmila Devi N."/>
            <person name="Sobanaa M."/>
            <person name="Prathiviraj R."/>
            <person name="Selvin J."/>
        </authorList>
    </citation>
    <scope>NUCLEOTIDE SEQUENCE</scope>
    <source>
        <strain evidence="4">MP1014</strain>
    </source>
</reference>
<name>A0ABU7ZA99_9MICO</name>
<accession>A0ABU7ZA99</accession>
<organism evidence="4 5">
    <name type="scientific">Isoptericola haloaureus</name>
    <dbReference type="NCBI Taxonomy" id="1542902"/>
    <lineage>
        <taxon>Bacteria</taxon>
        <taxon>Bacillati</taxon>
        <taxon>Actinomycetota</taxon>
        <taxon>Actinomycetes</taxon>
        <taxon>Micrococcales</taxon>
        <taxon>Promicromonosporaceae</taxon>
        <taxon>Isoptericola</taxon>
    </lineage>
</organism>
<dbReference type="Proteomes" id="UP001310387">
    <property type="component" value="Unassembled WGS sequence"/>
</dbReference>
<dbReference type="PANTHER" id="PTHR30055">
    <property type="entry name" value="HTH-TYPE TRANSCRIPTIONAL REGULATOR RUTR"/>
    <property type="match status" value="1"/>
</dbReference>
<evidence type="ECO:0000259" key="3">
    <source>
        <dbReference type="PROSITE" id="PS50977"/>
    </source>
</evidence>